<sequence>MSARGSDCARLPVREGFEVSAASRFGRRDGAENSVLPVIPTSLVEVDVVRRSRDGVPTAVPVFGGGSGPELADAAEQFDVDVALLESLRATASAGEVRTVPLPEGRFGWVVGVGSGEPQQWRTAGAALARAARERLGETGEREGDTVDLGDPSDAEYLQIRIPAEADPEIVSALALGLSLGDYRFRVTAEPAPPRLRKALLVTEDESVAAAVRRAGEWAAATALARDLANAPSNVKDPAWLTGLAAELAEPVPGLTATVRDEKWLAENGFGGVLAVGGGSASPPRLLELSWQPADATGPHLGLIGKGITFDTGGISLKPAEGMHLMRTDMAGGAAVIAAMLSIARLELPVRVTALVPSAENHVSGSAYRPGDVVRHYGGKTTEVSNTDAEGRMVMADALAYAASHHRADLLVDVATLTGAMKVALGLRTAGFFATEPDLSERVRAAGERVGEAYWPMPLLEDHADAVRGEFADVKQGPKGPGAVTAALFLREFTDGLPWVHLDIAGPARADKNYAEVVSGGTGFAARSLVEFVADLADR</sequence>
<proteinExistence type="inferred from homology"/>
<feature type="binding site" evidence="8">
    <location>
        <position position="390"/>
    </location>
    <ligand>
        <name>Mn(2+)</name>
        <dbReference type="ChEBI" id="CHEBI:29035"/>
        <label>2</label>
    </ligand>
</feature>
<dbReference type="Gene3D" id="3.40.220.10">
    <property type="entry name" value="Leucine Aminopeptidase, subunit E, domain 1"/>
    <property type="match status" value="1"/>
</dbReference>
<feature type="binding site" evidence="8">
    <location>
        <position position="306"/>
    </location>
    <ligand>
        <name>Mn(2+)</name>
        <dbReference type="ChEBI" id="CHEBI:29035"/>
        <label>2</label>
    </ligand>
</feature>
<dbReference type="InterPro" id="IPR011356">
    <property type="entry name" value="Leucine_aapep/pepB"/>
</dbReference>
<evidence type="ECO:0000256" key="3">
    <source>
        <dbReference type="ARBA" id="ARBA00009528"/>
    </source>
</evidence>
<dbReference type="Proteomes" id="UP001500979">
    <property type="component" value="Unassembled WGS sequence"/>
</dbReference>
<organism evidence="10 11">
    <name type="scientific">Saccharopolyspora taberi</name>
    <dbReference type="NCBI Taxonomy" id="60895"/>
    <lineage>
        <taxon>Bacteria</taxon>
        <taxon>Bacillati</taxon>
        <taxon>Actinomycetota</taxon>
        <taxon>Actinomycetes</taxon>
        <taxon>Pseudonocardiales</taxon>
        <taxon>Pseudonocardiaceae</taxon>
        <taxon>Saccharopolyspora</taxon>
    </lineage>
</organism>
<dbReference type="SUPFAM" id="SSF53187">
    <property type="entry name" value="Zn-dependent exopeptidases"/>
    <property type="match status" value="1"/>
</dbReference>
<protein>
    <recommendedName>
        <fullName evidence="8">Probable cytosol aminopeptidase</fullName>
        <ecNumber evidence="8">3.4.11.1</ecNumber>
    </recommendedName>
    <alternativeName>
        <fullName evidence="8">Leucine aminopeptidase</fullName>
        <shortName evidence="8">LAP</shortName>
        <ecNumber evidence="8">3.4.11.10</ecNumber>
    </alternativeName>
    <alternativeName>
        <fullName evidence="8">Leucyl aminopeptidase</fullName>
    </alternativeName>
</protein>
<dbReference type="PRINTS" id="PR00481">
    <property type="entry name" value="LAMNOPPTDASE"/>
</dbReference>
<dbReference type="EC" id="3.4.11.10" evidence="8"/>
<dbReference type="InterPro" id="IPR000819">
    <property type="entry name" value="Peptidase_M17_C"/>
</dbReference>
<evidence type="ECO:0000256" key="8">
    <source>
        <dbReference type="HAMAP-Rule" id="MF_00181"/>
    </source>
</evidence>
<feature type="binding site" evidence="8">
    <location>
        <position position="388"/>
    </location>
    <ligand>
        <name>Mn(2+)</name>
        <dbReference type="ChEBI" id="CHEBI:29035"/>
        <label>1</label>
    </ligand>
</feature>
<keyword evidence="6 8" id="KW-0378">Hydrolase</keyword>
<dbReference type="Gene3D" id="3.40.630.10">
    <property type="entry name" value="Zn peptidases"/>
    <property type="match status" value="1"/>
</dbReference>
<gene>
    <name evidence="8" type="primary">pepA</name>
    <name evidence="10" type="ORF">GCM10010470_53810</name>
</gene>
<comment type="function">
    <text evidence="7 8">Presumably involved in the processing and regular turnover of intracellular proteins. Catalyzes the removal of unsubstituted N-terminal amino acids from various peptides.</text>
</comment>
<comment type="cofactor">
    <cofactor evidence="8">
        <name>Mn(2+)</name>
        <dbReference type="ChEBI" id="CHEBI:29035"/>
    </cofactor>
    <text evidence="8">Binds 2 manganese ions per subunit.</text>
</comment>
<comment type="similarity">
    <text evidence="3 8">Belongs to the peptidase M17 family.</text>
</comment>
<accession>A0ABN3VKG2</accession>
<feature type="binding site" evidence="8">
    <location>
        <position position="311"/>
    </location>
    <ligand>
        <name>Mn(2+)</name>
        <dbReference type="ChEBI" id="CHEBI:29035"/>
        <label>2</label>
    </ligand>
</feature>
<keyword evidence="4 8" id="KW-0031">Aminopeptidase</keyword>
<feature type="binding site" evidence="8">
    <location>
        <position position="311"/>
    </location>
    <ligand>
        <name>Mn(2+)</name>
        <dbReference type="ChEBI" id="CHEBI:29035"/>
        <label>1</label>
    </ligand>
</feature>
<dbReference type="PANTHER" id="PTHR11963">
    <property type="entry name" value="LEUCINE AMINOPEPTIDASE-RELATED"/>
    <property type="match status" value="1"/>
</dbReference>
<dbReference type="InterPro" id="IPR043472">
    <property type="entry name" value="Macro_dom-like"/>
</dbReference>
<comment type="catalytic activity">
    <reaction evidence="2 8">
        <text>Release of an N-terminal amino acid, preferentially leucine, but not glutamic or aspartic acids.</text>
        <dbReference type="EC" id="3.4.11.10"/>
    </reaction>
</comment>
<comment type="caution">
    <text evidence="10">The sequence shown here is derived from an EMBL/GenBank/DDBJ whole genome shotgun (WGS) entry which is preliminary data.</text>
</comment>
<keyword evidence="8" id="KW-0464">Manganese</keyword>
<evidence type="ECO:0000256" key="7">
    <source>
        <dbReference type="ARBA" id="ARBA00049972"/>
    </source>
</evidence>
<feature type="active site" evidence="8">
    <location>
        <position position="318"/>
    </location>
</feature>
<name>A0ABN3VKG2_9PSEU</name>
<evidence type="ECO:0000256" key="2">
    <source>
        <dbReference type="ARBA" id="ARBA00000967"/>
    </source>
</evidence>
<dbReference type="EMBL" id="BAAAUX010000023">
    <property type="protein sequence ID" value="GAA2811640.1"/>
    <property type="molecule type" value="Genomic_DNA"/>
</dbReference>
<keyword evidence="8" id="KW-0963">Cytoplasm</keyword>
<dbReference type="NCBIfam" id="NF002073">
    <property type="entry name" value="PRK00913.1-2"/>
    <property type="match status" value="1"/>
</dbReference>
<dbReference type="CDD" id="cd00433">
    <property type="entry name" value="Peptidase_M17"/>
    <property type="match status" value="1"/>
</dbReference>
<keyword evidence="8" id="KW-0479">Metal-binding</keyword>
<evidence type="ECO:0000256" key="1">
    <source>
        <dbReference type="ARBA" id="ARBA00000135"/>
    </source>
</evidence>
<feature type="binding site" evidence="8">
    <location>
        <position position="329"/>
    </location>
    <ligand>
        <name>Mn(2+)</name>
        <dbReference type="ChEBI" id="CHEBI:29035"/>
        <label>2</label>
    </ligand>
</feature>
<keyword evidence="11" id="KW-1185">Reference proteome</keyword>
<feature type="domain" description="Cytosol aminopeptidase" evidence="9">
    <location>
        <begin position="386"/>
        <end position="393"/>
    </location>
</feature>
<evidence type="ECO:0000313" key="11">
    <source>
        <dbReference type="Proteomes" id="UP001500979"/>
    </source>
</evidence>
<reference evidence="10 11" key="1">
    <citation type="journal article" date="2019" name="Int. J. Syst. Evol. Microbiol.">
        <title>The Global Catalogue of Microorganisms (GCM) 10K type strain sequencing project: providing services to taxonomists for standard genome sequencing and annotation.</title>
        <authorList>
            <consortium name="The Broad Institute Genomics Platform"/>
            <consortium name="The Broad Institute Genome Sequencing Center for Infectious Disease"/>
            <person name="Wu L."/>
            <person name="Ma J."/>
        </authorList>
    </citation>
    <scope>NUCLEOTIDE SEQUENCE [LARGE SCALE GENOMIC DNA]</scope>
    <source>
        <strain evidence="10 11">JCM 9383</strain>
    </source>
</reference>
<feature type="binding site" evidence="8">
    <location>
        <position position="390"/>
    </location>
    <ligand>
        <name>Mn(2+)</name>
        <dbReference type="ChEBI" id="CHEBI:29035"/>
        <label>1</label>
    </ligand>
</feature>
<dbReference type="PANTHER" id="PTHR11963:SF23">
    <property type="entry name" value="CYTOSOL AMINOPEPTIDASE"/>
    <property type="match status" value="1"/>
</dbReference>
<comment type="subcellular location">
    <subcellularLocation>
        <location evidence="8">Cytoplasm</location>
    </subcellularLocation>
</comment>
<dbReference type="PROSITE" id="PS00631">
    <property type="entry name" value="CYTOSOL_AP"/>
    <property type="match status" value="1"/>
</dbReference>
<feature type="active site" evidence="8">
    <location>
        <position position="392"/>
    </location>
</feature>
<comment type="catalytic activity">
    <reaction evidence="1 8">
        <text>Release of an N-terminal amino acid, Xaa-|-Yaa-, in which Xaa is preferably Leu, but may be other amino acids including Pro although not Arg or Lys, and Yaa may be Pro. Amino acid amides and methyl esters are also readily hydrolyzed, but rates on arylamides are exceedingly low.</text>
        <dbReference type="EC" id="3.4.11.1"/>
    </reaction>
</comment>
<dbReference type="EC" id="3.4.11.1" evidence="8"/>
<dbReference type="Pfam" id="PF00883">
    <property type="entry name" value="Peptidase_M17"/>
    <property type="match status" value="1"/>
</dbReference>
<evidence type="ECO:0000256" key="5">
    <source>
        <dbReference type="ARBA" id="ARBA00022670"/>
    </source>
</evidence>
<evidence type="ECO:0000256" key="6">
    <source>
        <dbReference type="ARBA" id="ARBA00022801"/>
    </source>
</evidence>
<dbReference type="SUPFAM" id="SSF52949">
    <property type="entry name" value="Macro domain-like"/>
    <property type="match status" value="1"/>
</dbReference>
<evidence type="ECO:0000313" key="10">
    <source>
        <dbReference type="EMBL" id="GAA2811640.1"/>
    </source>
</evidence>
<dbReference type="InterPro" id="IPR023042">
    <property type="entry name" value="Peptidase_M17_leu_NH2_pept"/>
</dbReference>
<dbReference type="HAMAP" id="MF_00181">
    <property type="entry name" value="Cytosol_peptidase_M17"/>
    <property type="match status" value="1"/>
</dbReference>
<keyword evidence="5 8" id="KW-0645">Protease</keyword>
<evidence type="ECO:0000259" key="9">
    <source>
        <dbReference type="PROSITE" id="PS00631"/>
    </source>
</evidence>
<evidence type="ECO:0000256" key="4">
    <source>
        <dbReference type="ARBA" id="ARBA00022438"/>
    </source>
</evidence>